<gene>
    <name evidence="3" type="ORF">G3I29_26350</name>
</gene>
<reference evidence="3 4" key="1">
    <citation type="submission" date="2020-01" db="EMBL/GenBank/DDBJ databases">
        <title>Insect and environment-associated Actinomycetes.</title>
        <authorList>
            <person name="Currrie C."/>
            <person name="Chevrette M."/>
            <person name="Carlson C."/>
            <person name="Stubbendieck R."/>
            <person name="Wendt-Pienkowski E."/>
        </authorList>
    </citation>
    <scope>NUCLEOTIDE SEQUENCE [LARGE SCALE GENOMIC DNA]</scope>
    <source>
        <strain evidence="3 4">SID11342</strain>
    </source>
</reference>
<dbReference type="EMBL" id="JAAGLQ010000566">
    <property type="protein sequence ID" value="NEA18956.1"/>
    <property type="molecule type" value="Genomic_DNA"/>
</dbReference>
<dbReference type="Gene3D" id="1.10.1200.10">
    <property type="entry name" value="ACP-like"/>
    <property type="match status" value="1"/>
</dbReference>
<feature type="region of interest" description="Disordered" evidence="1">
    <location>
        <begin position="138"/>
        <end position="173"/>
    </location>
</feature>
<proteinExistence type="predicted"/>
<feature type="compositionally biased region" description="Low complexity" evidence="1">
    <location>
        <begin position="7"/>
        <end position="19"/>
    </location>
</feature>
<accession>A0A6N9UAC3</accession>
<name>A0A6N9UAC3_STRHA</name>
<feature type="non-terminal residue" evidence="3">
    <location>
        <position position="285"/>
    </location>
</feature>
<protein>
    <submittedName>
        <fullName evidence="3">Beta keto-acyl synthase</fullName>
    </submittedName>
</protein>
<dbReference type="InterPro" id="IPR036736">
    <property type="entry name" value="ACP-like_sf"/>
</dbReference>
<comment type="caution">
    <text evidence="3">The sequence shown here is derived from an EMBL/GenBank/DDBJ whole genome shotgun (WGS) entry which is preliminary data.</text>
</comment>
<evidence type="ECO:0000259" key="2">
    <source>
        <dbReference type="PROSITE" id="PS50075"/>
    </source>
</evidence>
<feature type="non-terminal residue" evidence="3">
    <location>
        <position position="1"/>
    </location>
</feature>
<dbReference type="SUPFAM" id="SSF47336">
    <property type="entry name" value="ACP-like"/>
    <property type="match status" value="1"/>
</dbReference>
<feature type="domain" description="Carrier" evidence="2">
    <location>
        <begin position="57"/>
        <end position="137"/>
    </location>
</feature>
<feature type="region of interest" description="Disordered" evidence="1">
    <location>
        <begin position="1"/>
        <end position="56"/>
    </location>
</feature>
<evidence type="ECO:0000313" key="3">
    <source>
        <dbReference type="EMBL" id="NEA18956.1"/>
    </source>
</evidence>
<evidence type="ECO:0000313" key="4">
    <source>
        <dbReference type="Proteomes" id="UP000471293"/>
    </source>
</evidence>
<sequence>APTPALGTAVRATASGSAAAERRSGPAPYTPDGGSPADALTQAPAPEPAPAAGSAPLSAAELEELLLSVVAQLTGYPTEMLHMDMELEADLGVDSIKRVEILSAVRRRVGDLATEDVGRLGKLRTLREIVQALTEAAGAVPSGSPAPKIPTAPDIPTTPDIPTRSGRQEATALTRLVPRTVEAPASGLMTAGLLDGPVVVTGEGPDGAGITGLVAHKLAAHGIDATALAEVPQDARAVVHLGGLTASGASDEAREVHRSVFRAARAVAARAAGQGGLFVTVQDTG</sequence>
<feature type="compositionally biased region" description="Low complexity" evidence="1">
    <location>
        <begin position="138"/>
        <end position="163"/>
    </location>
</feature>
<dbReference type="InterPro" id="IPR009081">
    <property type="entry name" value="PP-bd_ACP"/>
</dbReference>
<dbReference type="AlphaFoldDB" id="A0A6N9UAC3"/>
<dbReference type="RefSeq" id="WP_239085249.1">
    <property type="nucleotide sequence ID" value="NZ_JAAGLQ010000566.1"/>
</dbReference>
<dbReference type="Pfam" id="PF00550">
    <property type="entry name" value="PP-binding"/>
    <property type="match status" value="1"/>
</dbReference>
<evidence type="ECO:0000256" key="1">
    <source>
        <dbReference type="SAM" id="MobiDB-lite"/>
    </source>
</evidence>
<dbReference type="PROSITE" id="PS50075">
    <property type="entry name" value="CARRIER"/>
    <property type="match status" value="1"/>
</dbReference>
<dbReference type="Proteomes" id="UP000471293">
    <property type="component" value="Unassembled WGS sequence"/>
</dbReference>
<organism evidence="3 4">
    <name type="scientific">Streptomyces halstedii</name>
    <dbReference type="NCBI Taxonomy" id="1944"/>
    <lineage>
        <taxon>Bacteria</taxon>
        <taxon>Bacillati</taxon>
        <taxon>Actinomycetota</taxon>
        <taxon>Actinomycetes</taxon>
        <taxon>Kitasatosporales</taxon>
        <taxon>Streptomycetaceae</taxon>
        <taxon>Streptomyces</taxon>
    </lineage>
</organism>